<dbReference type="AlphaFoldDB" id="E3H6Z9"/>
<evidence type="ECO:0000313" key="3">
    <source>
        <dbReference type="Proteomes" id="UP000006875"/>
    </source>
</evidence>
<feature type="transmembrane region" description="Helical" evidence="1">
    <location>
        <begin position="6"/>
        <end position="27"/>
    </location>
</feature>
<keyword evidence="1" id="KW-1133">Transmembrane helix</keyword>
<protein>
    <recommendedName>
        <fullName evidence="4">MetS family NSS transporter small subunit</fullName>
    </recommendedName>
</protein>
<evidence type="ECO:0000313" key="2">
    <source>
        <dbReference type="EMBL" id="ADO82518.1"/>
    </source>
</evidence>
<gene>
    <name evidence="2" type="ordered locus">Ilyop_0731</name>
</gene>
<dbReference type="HOGENOM" id="CLU_210189_6_0_0"/>
<dbReference type="KEGG" id="ipo:Ilyop_0731"/>
<proteinExistence type="predicted"/>
<organism evidence="2 3">
    <name type="scientific">Ilyobacter polytropus (strain ATCC 51220 / DSM 2926 / LMG 16218 / CuHBu1)</name>
    <dbReference type="NCBI Taxonomy" id="572544"/>
    <lineage>
        <taxon>Bacteria</taxon>
        <taxon>Fusobacteriati</taxon>
        <taxon>Fusobacteriota</taxon>
        <taxon>Fusobacteriia</taxon>
        <taxon>Fusobacteriales</taxon>
        <taxon>Fusobacteriaceae</taxon>
        <taxon>Ilyobacter</taxon>
    </lineage>
</organism>
<name>E3H6Z9_ILYPC</name>
<keyword evidence="3" id="KW-1185">Reference proteome</keyword>
<reference evidence="2 3" key="1">
    <citation type="journal article" date="2010" name="Stand. Genomic Sci.">
        <title>Complete genome sequence of Ilyobacter polytropus type strain (CuHbu1).</title>
        <authorList>
            <person name="Sikorski J."/>
            <person name="Chertkov O."/>
            <person name="Lapidus A."/>
            <person name="Nolan M."/>
            <person name="Lucas S."/>
            <person name="Del Rio T.G."/>
            <person name="Tice H."/>
            <person name="Cheng J.F."/>
            <person name="Tapia R."/>
            <person name="Han C."/>
            <person name="Goodwin L."/>
            <person name="Pitluck S."/>
            <person name="Liolios K."/>
            <person name="Ivanova N."/>
            <person name="Mavromatis K."/>
            <person name="Mikhailova N."/>
            <person name="Pati A."/>
            <person name="Chen A."/>
            <person name="Palaniappan K."/>
            <person name="Land M."/>
            <person name="Hauser L."/>
            <person name="Chang Y.J."/>
            <person name="Jeffries C.D."/>
            <person name="Brambilla E."/>
            <person name="Yasawong M."/>
            <person name="Rohde M."/>
            <person name="Pukall R."/>
            <person name="Spring S."/>
            <person name="Goker M."/>
            <person name="Woyke T."/>
            <person name="Bristow J."/>
            <person name="Eisen J.A."/>
            <person name="Markowitz V."/>
            <person name="Hugenholtz P."/>
            <person name="Kyrpides N.C."/>
            <person name="Klenk H.P."/>
        </authorList>
    </citation>
    <scope>NUCLEOTIDE SEQUENCE [LARGE SCALE GENOMIC DNA]</scope>
    <source>
        <strain evidence="3">ATCC 51220 / DSM 2926 / LMG 16218 / CuHBu1</strain>
    </source>
</reference>
<dbReference type="EMBL" id="CP002281">
    <property type="protein sequence ID" value="ADO82518.1"/>
    <property type="molecule type" value="Genomic_DNA"/>
</dbReference>
<dbReference type="Proteomes" id="UP000006875">
    <property type="component" value="Chromosome"/>
</dbReference>
<evidence type="ECO:0000256" key="1">
    <source>
        <dbReference type="SAM" id="Phobius"/>
    </source>
</evidence>
<evidence type="ECO:0008006" key="4">
    <source>
        <dbReference type="Google" id="ProtNLM"/>
    </source>
</evidence>
<keyword evidence="1" id="KW-0472">Membrane</keyword>
<accession>E3H6Z9</accession>
<dbReference type="NCBIfam" id="NF033493">
    <property type="entry name" value="MetS_like_NSS"/>
    <property type="match status" value="1"/>
</dbReference>
<sequence>MSTSSIITAAVSISILWGGFGYCLYIAMKK</sequence>
<dbReference type="RefSeq" id="WP_013387188.1">
    <property type="nucleotide sequence ID" value="NC_014632.1"/>
</dbReference>
<keyword evidence="1" id="KW-0812">Transmembrane</keyword>